<dbReference type="InterPro" id="IPR050736">
    <property type="entry name" value="Sensor_HK_Regulatory"/>
</dbReference>
<evidence type="ECO:0000256" key="4">
    <source>
        <dbReference type="ARBA" id="ARBA00022777"/>
    </source>
</evidence>
<keyword evidence="3 8" id="KW-0808">Transferase</keyword>
<dbReference type="SUPFAM" id="SSF55785">
    <property type="entry name" value="PYP-like sensor domain (PAS domain)"/>
    <property type="match status" value="1"/>
</dbReference>
<dbReference type="AlphaFoldDB" id="A0A173Y075"/>
<reference evidence="8 9" key="1">
    <citation type="submission" date="2015-09" db="EMBL/GenBank/DDBJ databases">
        <authorList>
            <consortium name="Pathogen Informatics"/>
        </authorList>
    </citation>
    <scope>NUCLEOTIDE SEQUENCE [LARGE SCALE GENOMIC DNA]</scope>
    <source>
        <strain evidence="8 9">2789STDY5834855</strain>
    </source>
</reference>
<proteinExistence type="predicted"/>
<evidence type="ECO:0000256" key="5">
    <source>
        <dbReference type="ARBA" id="ARBA00023012"/>
    </source>
</evidence>
<dbReference type="InterPro" id="IPR036097">
    <property type="entry name" value="HisK_dim/P_sf"/>
</dbReference>
<evidence type="ECO:0000256" key="1">
    <source>
        <dbReference type="ARBA" id="ARBA00000085"/>
    </source>
</evidence>
<sequence>MQDLLGLDRNDQLEYFFEISVDLMAIIGTDKKIKKVSKCCKELLGWSEEELTLSEWSNFVHEDDVFKVLAYIRNSNIKNGIKGLELRFKCKDESYRWIENNCRYVEESEVYILTARDITEKKQIMEEKIAYEKAIELESIKSQFFSNISHEFKTPLNIILATMQVINKNIENKSIISIKGANLDRYMNSIKQNCYRLLRLVNNIIDISKIDYGYYDIELGNYNIVSVVEDITMSVLEYVNNKGIELVFDTEVE</sequence>
<name>A0A173Y075_9CLOT</name>
<dbReference type="Gene3D" id="1.10.287.130">
    <property type="match status" value="1"/>
</dbReference>
<dbReference type="Pfam" id="PF08447">
    <property type="entry name" value="PAS_3"/>
    <property type="match status" value="1"/>
</dbReference>
<dbReference type="SMART" id="SM00091">
    <property type="entry name" value="PAS"/>
    <property type="match status" value="1"/>
</dbReference>
<dbReference type="PANTHER" id="PTHR43711">
    <property type="entry name" value="TWO-COMPONENT HISTIDINE KINASE"/>
    <property type="match status" value="1"/>
</dbReference>
<dbReference type="Proteomes" id="UP000095558">
    <property type="component" value="Unassembled WGS sequence"/>
</dbReference>
<dbReference type="RefSeq" id="WP_055274959.1">
    <property type="nucleotide sequence ID" value="NZ_CYZV01000002.1"/>
</dbReference>
<evidence type="ECO:0000256" key="3">
    <source>
        <dbReference type="ARBA" id="ARBA00022679"/>
    </source>
</evidence>
<gene>
    <name evidence="8" type="primary">luxQ_2</name>
    <name evidence="8" type="ORF">ERS852470_00203</name>
</gene>
<dbReference type="Pfam" id="PF00512">
    <property type="entry name" value="HisKA"/>
    <property type="match status" value="1"/>
</dbReference>
<dbReference type="InterPro" id="IPR000014">
    <property type="entry name" value="PAS"/>
</dbReference>
<accession>A0A173Y075</accession>
<dbReference type="CDD" id="cd00130">
    <property type="entry name" value="PAS"/>
    <property type="match status" value="1"/>
</dbReference>
<dbReference type="Gene3D" id="3.30.450.20">
    <property type="entry name" value="PAS domain"/>
    <property type="match status" value="1"/>
</dbReference>
<dbReference type="PANTHER" id="PTHR43711:SF26">
    <property type="entry name" value="SENSOR HISTIDINE KINASE RCSC"/>
    <property type="match status" value="1"/>
</dbReference>
<dbReference type="InterPro" id="IPR013655">
    <property type="entry name" value="PAS_fold_3"/>
</dbReference>
<feature type="domain" description="PAS" evidence="6">
    <location>
        <begin position="11"/>
        <end position="77"/>
    </location>
</feature>
<protein>
    <recommendedName>
        <fullName evidence="2">histidine kinase</fullName>
        <ecNumber evidence="2">2.7.13.3</ecNumber>
    </recommendedName>
</protein>
<evidence type="ECO:0000313" key="8">
    <source>
        <dbReference type="EMBL" id="CUN56245.1"/>
    </source>
</evidence>
<dbReference type="SUPFAM" id="SSF47384">
    <property type="entry name" value="Homodimeric domain of signal transducing histidine kinase"/>
    <property type="match status" value="1"/>
</dbReference>
<organism evidence="8 9">
    <name type="scientific">Clostridium disporicum</name>
    <dbReference type="NCBI Taxonomy" id="84024"/>
    <lineage>
        <taxon>Bacteria</taxon>
        <taxon>Bacillati</taxon>
        <taxon>Bacillota</taxon>
        <taxon>Clostridia</taxon>
        <taxon>Eubacteriales</taxon>
        <taxon>Clostridiaceae</taxon>
        <taxon>Clostridium</taxon>
    </lineage>
</organism>
<keyword evidence="5" id="KW-0902">Two-component regulatory system</keyword>
<dbReference type="NCBIfam" id="TIGR00229">
    <property type="entry name" value="sensory_box"/>
    <property type="match status" value="1"/>
</dbReference>
<dbReference type="EMBL" id="CYZV01000002">
    <property type="protein sequence ID" value="CUN56245.1"/>
    <property type="molecule type" value="Genomic_DNA"/>
</dbReference>
<feature type="domain" description="Signal transduction histidine kinase dimerisation/phosphoacceptor" evidence="7">
    <location>
        <begin position="140"/>
        <end position="213"/>
    </location>
</feature>
<comment type="catalytic activity">
    <reaction evidence="1">
        <text>ATP + protein L-histidine = ADP + protein N-phospho-L-histidine.</text>
        <dbReference type="EC" id="2.7.13.3"/>
    </reaction>
</comment>
<dbReference type="GO" id="GO:0000155">
    <property type="term" value="F:phosphorelay sensor kinase activity"/>
    <property type="evidence" value="ECO:0007669"/>
    <property type="project" value="InterPro"/>
</dbReference>
<dbReference type="CDD" id="cd00082">
    <property type="entry name" value="HisKA"/>
    <property type="match status" value="1"/>
</dbReference>
<dbReference type="InterPro" id="IPR035965">
    <property type="entry name" value="PAS-like_dom_sf"/>
</dbReference>
<evidence type="ECO:0000256" key="2">
    <source>
        <dbReference type="ARBA" id="ARBA00012438"/>
    </source>
</evidence>
<dbReference type="InterPro" id="IPR003661">
    <property type="entry name" value="HisK_dim/P_dom"/>
</dbReference>
<evidence type="ECO:0000259" key="7">
    <source>
        <dbReference type="SMART" id="SM00388"/>
    </source>
</evidence>
<keyword evidence="4 8" id="KW-0418">Kinase</keyword>
<dbReference type="EC" id="2.7.13.3" evidence="2"/>
<dbReference type="OrthoDB" id="9813394at2"/>
<evidence type="ECO:0000313" key="9">
    <source>
        <dbReference type="Proteomes" id="UP000095558"/>
    </source>
</evidence>
<dbReference type="SMART" id="SM00388">
    <property type="entry name" value="HisKA"/>
    <property type="match status" value="1"/>
</dbReference>
<evidence type="ECO:0000259" key="6">
    <source>
        <dbReference type="SMART" id="SM00091"/>
    </source>
</evidence>